<dbReference type="Proteomes" id="UP000199647">
    <property type="component" value="Unassembled WGS sequence"/>
</dbReference>
<evidence type="ECO:0000313" key="2">
    <source>
        <dbReference type="Proteomes" id="UP000199647"/>
    </source>
</evidence>
<proteinExistence type="predicted"/>
<gene>
    <name evidence="1" type="ORF">SAMN05216548_105128</name>
</gene>
<accession>A0A1H9GRL6</accession>
<keyword evidence="2" id="KW-1185">Reference proteome</keyword>
<dbReference type="OrthoDB" id="9800945at2"/>
<dbReference type="Pfam" id="PF19459">
    <property type="entry name" value="DUF5996"/>
    <property type="match status" value="1"/>
</dbReference>
<dbReference type="RefSeq" id="WP_092496266.1">
    <property type="nucleotide sequence ID" value="NZ_FOFG01000005.1"/>
</dbReference>
<name>A0A1H9GRL6_9HYPH</name>
<protein>
    <recommendedName>
        <fullName evidence="3">Ava_C0101 and related proteins</fullName>
    </recommendedName>
</protein>
<sequence>MAPSKALERWPELPFLQWRDTALTLQLWTQIVGKVRLALTPWVNHSWHVPLYVTARGLGTTPIPAGDVFLEMEFDFIDHRLVCRTSAGETRFLELRPRSVADFHAELMQVLAGLGIAVAIGGTPSEMPDPVPFAEDRAHASYDADAARRFWHVLLRADAVLKHFRTGFLGKVSPVHFFWGSFDLAVTRFSGRRAPLHPGGVPGLPDPVTREAYSHEVSSAGFWPGSDAFPEAAFYAYSWPEPGGFRDWPMPEGARFDEKLGEFILPYDTVRSAADPDALLLRFLTATYEAAAENAGWDRRGLECSLGEAGRPRHVEDTAPAISRT</sequence>
<dbReference type="STRING" id="1855383.SAMN05216548_105128"/>
<evidence type="ECO:0000313" key="1">
    <source>
        <dbReference type="EMBL" id="SEQ52746.1"/>
    </source>
</evidence>
<evidence type="ECO:0008006" key="3">
    <source>
        <dbReference type="Google" id="ProtNLM"/>
    </source>
</evidence>
<reference evidence="1 2" key="1">
    <citation type="submission" date="2016-10" db="EMBL/GenBank/DDBJ databases">
        <authorList>
            <person name="de Groot N.N."/>
        </authorList>
    </citation>
    <scope>NUCLEOTIDE SEQUENCE [LARGE SCALE GENOMIC DNA]</scope>
    <source>
        <strain evidence="1 2">A52C2</strain>
    </source>
</reference>
<dbReference type="InterPro" id="IPR046038">
    <property type="entry name" value="DUF5996"/>
</dbReference>
<dbReference type="AlphaFoldDB" id="A0A1H9GRL6"/>
<dbReference type="EMBL" id="FOFG01000005">
    <property type="protein sequence ID" value="SEQ52746.1"/>
    <property type="molecule type" value="Genomic_DNA"/>
</dbReference>
<organism evidence="1 2">
    <name type="scientific">Faunimonas pinastri</name>
    <dbReference type="NCBI Taxonomy" id="1855383"/>
    <lineage>
        <taxon>Bacteria</taxon>
        <taxon>Pseudomonadati</taxon>
        <taxon>Pseudomonadota</taxon>
        <taxon>Alphaproteobacteria</taxon>
        <taxon>Hyphomicrobiales</taxon>
        <taxon>Afifellaceae</taxon>
        <taxon>Faunimonas</taxon>
    </lineage>
</organism>